<protein>
    <submittedName>
        <fullName evidence="1">Uncharacterized protein</fullName>
    </submittedName>
</protein>
<accession>A0ABR1ENX4</accession>
<dbReference type="EMBL" id="JAVFWL010000006">
    <property type="protein sequence ID" value="KAK6764360.1"/>
    <property type="molecule type" value="Genomic_DNA"/>
</dbReference>
<sequence length="123" mass="13821">MWRKWDVLELRTTNVAEAYHGKLRKCWAGTFPHLLRSYCSAYNTPSGLPENDVVLPIFSSRAIKESGQLMVTSHHPSLFSFGKAEEHPNPPLQAPLLCDPVEEIIIEEITLETNENGKGDTTT</sequence>
<name>A0ABR1ENX4_NECAM</name>
<comment type="caution">
    <text evidence="1">The sequence shown here is derived from an EMBL/GenBank/DDBJ whole genome shotgun (WGS) entry which is preliminary data.</text>
</comment>
<dbReference type="Proteomes" id="UP001303046">
    <property type="component" value="Unassembled WGS sequence"/>
</dbReference>
<keyword evidence="2" id="KW-1185">Reference proteome</keyword>
<organism evidence="1 2">
    <name type="scientific">Necator americanus</name>
    <name type="common">Human hookworm</name>
    <dbReference type="NCBI Taxonomy" id="51031"/>
    <lineage>
        <taxon>Eukaryota</taxon>
        <taxon>Metazoa</taxon>
        <taxon>Ecdysozoa</taxon>
        <taxon>Nematoda</taxon>
        <taxon>Chromadorea</taxon>
        <taxon>Rhabditida</taxon>
        <taxon>Rhabditina</taxon>
        <taxon>Rhabditomorpha</taxon>
        <taxon>Strongyloidea</taxon>
        <taxon>Ancylostomatidae</taxon>
        <taxon>Bunostominae</taxon>
        <taxon>Necator</taxon>
    </lineage>
</organism>
<evidence type="ECO:0000313" key="2">
    <source>
        <dbReference type="Proteomes" id="UP001303046"/>
    </source>
</evidence>
<reference evidence="1 2" key="1">
    <citation type="submission" date="2023-08" db="EMBL/GenBank/DDBJ databases">
        <title>A Necator americanus chromosomal reference genome.</title>
        <authorList>
            <person name="Ilik V."/>
            <person name="Petrzelkova K.J."/>
            <person name="Pardy F."/>
            <person name="Fuh T."/>
            <person name="Niatou-Singa F.S."/>
            <person name="Gouil Q."/>
            <person name="Baker L."/>
            <person name="Ritchie M.E."/>
            <person name="Jex A.R."/>
            <person name="Gazzola D."/>
            <person name="Li H."/>
            <person name="Toshio Fujiwara R."/>
            <person name="Zhan B."/>
            <person name="Aroian R.V."/>
            <person name="Pafco B."/>
            <person name="Schwarz E.M."/>
        </authorList>
    </citation>
    <scope>NUCLEOTIDE SEQUENCE [LARGE SCALE GENOMIC DNA]</scope>
    <source>
        <strain evidence="1 2">Aroian</strain>
        <tissue evidence="1">Whole animal</tissue>
    </source>
</reference>
<evidence type="ECO:0000313" key="1">
    <source>
        <dbReference type="EMBL" id="KAK6764360.1"/>
    </source>
</evidence>
<proteinExistence type="predicted"/>
<gene>
    <name evidence="1" type="primary">Necator_chrX.g24784</name>
    <name evidence="1" type="ORF">RB195_024619</name>
</gene>